<dbReference type="Proteomes" id="UP000010467">
    <property type="component" value="Chromosome"/>
</dbReference>
<dbReference type="RefSeq" id="WP_015234477.1">
    <property type="nucleotide sequence ID" value="NC_019793.1"/>
</dbReference>
<keyword evidence="5" id="KW-1185">Reference proteome</keyword>
<dbReference type="AlphaFoldDB" id="K9ZZ31"/>
<evidence type="ECO:0000256" key="1">
    <source>
        <dbReference type="ARBA" id="ARBA00001968"/>
    </source>
</evidence>
<evidence type="ECO:0000313" key="5">
    <source>
        <dbReference type="Proteomes" id="UP000010467"/>
    </source>
</evidence>
<evidence type="ECO:0000256" key="2">
    <source>
        <dbReference type="ARBA" id="ARBA00022723"/>
    </source>
</evidence>
<reference evidence="5" key="1">
    <citation type="submission" date="2012-03" db="EMBL/GenBank/DDBJ databases">
        <title>Complete sequence of chromosome of Deinococcus peraridilitoris DSM 19664.</title>
        <authorList>
            <person name="Lucas S."/>
            <person name="Copeland A."/>
            <person name="Lapidus A."/>
            <person name="Glavina del Rio T."/>
            <person name="Dalin E."/>
            <person name="Tice H."/>
            <person name="Bruce D."/>
            <person name="Goodwin L."/>
            <person name="Pitluck S."/>
            <person name="Peters L."/>
            <person name="Mikhailova N."/>
            <person name="Lu M."/>
            <person name="Kyrpides N."/>
            <person name="Mavromatis K."/>
            <person name="Ivanova N."/>
            <person name="Brettin T."/>
            <person name="Detter J.C."/>
            <person name="Han C."/>
            <person name="Larimer F."/>
            <person name="Land M."/>
            <person name="Hauser L."/>
            <person name="Markowitz V."/>
            <person name="Cheng J.-F."/>
            <person name="Hugenholtz P."/>
            <person name="Woyke T."/>
            <person name="Wu D."/>
            <person name="Pukall R."/>
            <person name="Steenblock K."/>
            <person name="Brambilla E."/>
            <person name="Klenk H.-P."/>
            <person name="Eisen J.A."/>
        </authorList>
    </citation>
    <scope>NUCLEOTIDE SEQUENCE [LARGE SCALE GENOMIC DNA]</scope>
    <source>
        <strain evidence="5">DSM 19664 / LMG 22246 / CIP 109416 / KR-200</strain>
    </source>
</reference>
<feature type="domain" description="DDE Tnp4" evidence="3">
    <location>
        <begin position="39"/>
        <end position="181"/>
    </location>
</feature>
<dbReference type="eggNOG" id="ENOG50333IB">
    <property type="taxonomic scope" value="Bacteria"/>
</dbReference>
<organism evidence="4 5">
    <name type="scientific">Deinococcus peraridilitoris (strain DSM 19664 / LMG 22246 / CIP 109416 / KR-200)</name>
    <dbReference type="NCBI Taxonomy" id="937777"/>
    <lineage>
        <taxon>Bacteria</taxon>
        <taxon>Thermotogati</taxon>
        <taxon>Deinococcota</taxon>
        <taxon>Deinococci</taxon>
        <taxon>Deinococcales</taxon>
        <taxon>Deinococcaceae</taxon>
        <taxon>Deinococcus</taxon>
    </lineage>
</organism>
<dbReference type="HOGENOM" id="CLU_073820_1_0_0"/>
<dbReference type="KEGG" id="dpd:Deipe_0574"/>
<dbReference type="EMBL" id="CP003382">
    <property type="protein sequence ID" value="AFZ66167.1"/>
    <property type="molecule type" value="Genomic_DNA"/>
</dbReference>
<dbReference type="Pfam" id="PF13359">
    <property type="entry name" value="DDE_Tnp_4"/>
    <property type="match status" value="1"/>
</dbReference>
<name>K9ZZ31_DEIPD</name>
<keyword evidence="2" id="KW-0479">Metal-binding</keyword>
<comment type="cofactor">
    <cofactor evidence="1">
        <name>a divalent metal cation</name>
        <dbReference type="ChEBI" id="CHEBI:60240"/>
    </cofactor>
</comment>
<sequence>MRGTPATFIEAALIASRQFQLPKKRVFQEAEIVYSIMAVDASEVPCEWPKKQRGRYSGKKKQHTLKFQVLLCTTTQRILGTATSAGTVHDLKLFRQSGVRLSRDTTLIGDAGYQGLWRSHGHAITTHKATRASPLSDEQRQENRVLAWTRQGIEHVIRRMKIFRVLKGVYRHRLRRFALRIQLIAAQCNLTRACPN</sequence>
<evidence type="ECO:0000259" key="3">
    <source>
        <dbReference type="Pfam" id="PF13359"/>
    </source>
</evidence>
<proteinExistence type="predicted"/>
<evidence type="ECO:0000313" key="4">
    <source>
        <dbReference type="EMBL" id="AFZ66167.1"/>
    </source>
</evidence>
<dbReference type="GO" id="GO:0046872">
    <property type="term" value="F:metal ion binding"/>
    <property type="evidence" value="ECO:0007669"/>
    <property type="project" value="UniProtKB-KW"/>
</dbReference>
<protein>
    <submittedName>
        <fullName evidence="4">Transposase family protein</fullName>
    </submittedName>
</protein>
<dbReference type="STRING" id="937777.Deipe_0574"/>
<accession>K9ZZ31</accession>
<gene>
    <name evidence="4" type="ordered locus">Deipe_0574</name>
</gene>
<dbReference type="InterPro" id="IPR027806">
    <property type="entry name" value="HARBI1_dom"/>
</dbReference>